<dbReference type="AlphaFoldDB" id="A0A840A5I8"/>
<dbReference type="InterPro" id="IPR000073">
    <property type="entry name" value="AB_hydrolase_1"/>
</dbReference>
<evidence type="ECO:0000313" key="2">
    <source>
        <dbReference type="EMBL" id="MBB3893544.1"/>
    </source>
</evidence>
<dbReference type="Proteomes" id="UP000530564">
    <property type="component" value="Unassembled WGS sequence"/>
</dbReference>
<dbReference type="Gene3D" id="3.40.50.1820">
    <property type="entry name" value="alpha/beta hydrolase"/>
    <property type="match status" value="1"/>
</dbReference>
<comment type="caution">
    <text evidence="2">The sequence shown here is derived from an EMBL/GenBank/DDBJ whole genome shotgun (WGS) entry which is preliminary data.</text>
</comment>
<dbReference type="Pfam" id="PF00561">
    <property type="entry name" value="Abhydrolase_1"/>
    <property type="match status" value="1"/>
</dbReference>
<dbReference type="InterPro" id="IPR050471">
    <property type="entry name" value="AB_hydrolase"/>
</dbReference>
<accession>A0A840A5I8</accession>
<dbReference type="SUPFAM" id="SSF53474">
    <property type="entry name" value="alpha/beta-Hydrolases"/>
    <property type="match status" value="1"/>
</dbReference>
<protein>
    <submittedName>
        <fullName evidence="2">Pimeloyl-ACP methyl ester carboxylesterase</fullName>
    </submittedName>
</protein>
<dbReference type="GO" id="GO:0004806">
    <property type="term" value="F:triacylglycerol lipase activity"/>
    <property type="evidence" value="ECO:0007669"/>
    <property type="project" value="TreeGrafter"/>
</dbReference>
<dbReference type="PANTHER" id="PTHR43433">
    <property type="entry name" value="HYDROLASE, ALPHA/BETA FOLD FAMILY PROTEIN"/>
    <property type="match status" value="1"/>
</dbReference>
<dbReference type="PANTHER" id="PTHR43433:SF5">
    <property type="entry name" value="AB HYDROLASE-1 DOMAIN-CONTAINING PROTEIN"/>
    <property type="match status" value="1"/>
</dbReference>
<gene>
    <name evidence="2" type="ORF">GGQ61_004292</name>
</gene>
<evidence type="ECO:0000313" key="3">
    <source>
        <dbReference type="Proteomes" id="UP000530564"/>
    </source>
</evidence>
<sequence>MKPTSGHASRAGLDTYYEIHGGPLRADVTPFVLLHGGLMTIEVGFAGRLLPKLATLAPVIAVELQCHGHTGDRDGPMRMDDLADDVAAVLDHLEVPAAHLAGFSLGAMAAFGVAIRHPAKVASLSALGASYTFDGMQHDLIRLQREPGHVPSEALIPLLPTEEDFAAWRAAFESVAPDPTAFDRSVERVNAMVSTWEGWSQADVAAIAVPVLMAIGDNDFVRIDHGAETVALLADAQLAVLPATTHTGLLDRSDWLVPMIAERIRAPFPAR</sequence>
<evidence type="ECO:0000259" key="1">
    <source>
        <dbReference type="Pfam" id="PF00561"/>
    </source>
</evidence>
<reference evidence="2 3" key="1">
    <citation type="submission" date="2020-08" db="EMBL/GenBank/DDBJ databases">
        <title>Genomic Encyclopedia of Type Strains, Phase IV (KMG-IV): sequencing the most valuable type-strain genomes for metagenomic binning, comparative biology and taxonomic classification.</title>
        <authorList>
            <person name="Goeker M."/>
        </authorList>
    </citation>
    <scope>NUCLEOTIDE SEQUENCE [LARGE SCALE GENOMIC DNA]</scope>
    <source>
        <strain evidence="2 3">DSM 21793</strain>
    </source>
</reference>
<dbReference type="GO" id="GO:0046503">
    <property type="term" value="P:glycerolipid catabolic process"/>
    <property type="evidence" value="ECO:0007669"/>
    <property type="project" value="TreeGrafter"/>
</dbReference>
<dbReference type="EMBL" id="JACIDK010000013">
    <property type="protein sequence ID" value="MBB3893544.1"/>
    <property type="molecule type" value="Genomic_DNA"/>
</dbReference>
<name>A0A840A5I8_9CAUL</name>
<dbReference type="RefSeq" id="WP_183777047.1">
    <property type="nucleotide sequence ID" value="NZ_JACIDK010000013.1"/>
</dbReference>
<dbReference type="InterPro" id="IPR029058">
    <property type="entry name" value="AB_hydrolase_fold"/>
</dbReference>
<organism evidence="2 3">
    <name type="scientific">Phenylobacterium haematophilum</name>
    <dbReference type="NCBI Taxonomy" id="98513"/>
    <lineage>
        <taxon>Bacteria</taxon>
        <taxon>Pseudomonadati</taxon>
        <taxon>Pseudomonadota</taxon>
        <taxon>Alphaproteobacteria</taxon>
        <taxon>Caulobacterales</taxon>
        <taxon>Caulobacteraceae</taxon>
        <taxon>Phenylobacterium</taxon>
    </lineage>
</organism>
<feature type="domain" description="AB hydrolase-1" evidence="1">
    <location>
        <begin position="30"/>
        <end position="152"/>
    </location>
</feature>
<keyword evidence="3" id="KW-1185">Reference proteome</keyword>
<proteinExistence type="predicted"/>